<protein>
    <submittedName>
        <fullName evidence="4">Mitochondrial ribosomal protein L33</fullName>
    </submittedName>
</protein>
<dbReference type="Proteomes" id="UP000001058">
    <property type="component" value="Unassembled WGS sequence"/>
</dbReference>
<dbReference type="GO" id="GO:0006412">
    <property type="term" value="P:translation"/>
    <property type="evidence" value="ECO:0007669"/>
    <property type="project" value="InterPro"/>
</dbReference>
<dbReference type="GeneID" id="9628410"/>
<comment type="similarity">
    <text evidence="1">Belongs to the bacterial ribosomal protein bL33 family.</text>
</comment>
<dbReference type="NCBIfam" id="NF001860">
    <property type="entry name" value="PRK00595.1"/>
    <property type="match status" value="1"/>
</dbReference>
<dbReference type="PANTHER" id="PTHR15238">
    <property type="entry name" value="54S RIBOSOMAL PROTEIN L39, MITOCHONDRIAL"/>
    <property type="match status" value="1"/>
</dbReference>
<dbReference type="GO" id="GO:0005737">
    <property type="term" value="C:cytoplasm"/>
    <property type="evidence" value="ECO:0007669"/>
    <property type="project" value="UniProtKB-ARBA"/>
</dbReference>
<dbReference type="KEGG" id="vcn:VOLCADRAFT_75287"/>
<dbReference type="EMBL" id="GL378349">
    <property type="protein sequence ID" value="EFJ46630.1"/>
    <property type="molecule type" value="Genomic_DNA"/>
</dbReference>
<dbReference type="FunCoup" id="D8U0G5">
    <property type="interactions" value="498"/>
</dbReference>
<organism evidence="5">
    <name type="scientific">Volvox carteri f. nagariensis</name>
    <dbReference type="NCBI Taxonomy" id="3068"/>
    <lineage>
        <taxon>Eukaryota</taxon>
        <taxon>Viridiplantae</taxon>
        <taxon>Chlorophyta</taxon>
        <taxon>core chlorophytes</taxon>
        <taxon>Chlorophyceae</taxon>
        <taxon>CS clade</taxon>
        <taxon>Chlamydomonadales</taxon>
        <taxon>Volvocaceae</taxon>
        <taxon>Volvox</taxon>
    </lineage>
</organism>
<dbReference type="GO" id="GO:0003735">
    <property type="term" value="F:structural constituent of ribosome"/>
    <property type="evidence" value="ECO:0007669"/>
    <property type="project" value="InterPro"/>
</dbReference>
<dbReference type="RefSeq" id="XP_002952159.1">
    <property type="nucleotide sequence ID" value="XM_002952113.1"/>
</dbReference>
<dbReference type="Gene3D" id="2.20.28.120">
    <property type="entry name" value="Ribosomal protein L33"/>
    <property type="match status" value="1"/>
</dbReference>
<dbReference type="STRING" id="3068.D8U0G5"/>
<dbReference type="OrthoDB" id="275534at2759"/>
<dbReference type="GO" id="GO:0015934">
    <property type="term" value="C:large ribosomal subunit"/>
    <property type="evidence" value="ECO:0007669"/>
    <property type="project" value="TreeGrafter"/>
</dbReference>
<dbReference type="NCBIfam" id="TIGR01023">
    <property type="entry name" value="rpmG_bact"/>
    <property type="match status" value="1"/>
</dbReference>
<sequence>MSGKKGARLLVKLVSTAKTGFFYVTEKNPRNTPWKIKLMKYDPKVGKHVLFEEQKLK</sequence>
<accession>D8U0G5</accession>
<gene>
    <name evidence="4" type="primary">mrpL33</name>
    <name evidence="4" type="ORF">VOLCADRAFT_75287</name>
</gene>
<dbReference type="FunFam" id="2.20.28.120:FF:000006">
    <property type="entry name" value="50S ribosomal protein L33"/>
    <property type="match status" value="1"/>
</dbReference>
<dbReference type="InParanoid" id="D8U0G5"/>
<keyword evidence="3" id="KW-0687">Ribonucleoprotein</keyword>
<reference evidence="4 5" key="1">
    <citation type="journal article" date="2010" name="Science">
        <title>Genomic analysis of organismal complexity in the multicellular green alga Volvox carteri.</title>
        <authorList>
            <person name="Prochnik S.E."/>
            <person name="Umen J."/>
            <person name="Nedelcu A.M."/>
            <person name="Hallmann A."/>
            <person name="Miller S.M."/>
            <person name="Nishii I."/>
            <person name="Ferris P."/>
            <person name="Kuo A."/>
            <person name="Mitros T."/>
            <person name="Fritz-Laylin L.K."/>
            <person name="Hellsten U."/>
            <person name="Chapman J."/>
            <person name="Simakov O."/>
            <person name="Rensing S.A."/>
            <person name="Terry A."/>
            <person name="Pangilinan J."/>
            <person name="Kapitonov V."/>
            <person name="Jurka J."/>
            <person name="Salamov A."/>
            <person name="Shapiro H."/>
            <person name="Schmutz J."/>
            <person name="Grimwood J."/>
            <person name="Lindquist E."/>
            <person name="Lucas S."/>
            <person name="Grigoriev I.V."/>
            <person name="Schmitt R."/>
            <person name="Kirk D."/>
            <person name="Rokhsar D.S."/>
        </authorList>
    </citation>
    <scope>NUCLEOTIDE SEQUENCE [LARGE SCALE GENOMIC DNA]</scope>
    <source>
        <strain evidence="5">f. Nagariensis / Eve</strain>
    </source>
</reference>
<evidence type="ECO:0000256" key="1">
    <source>
        <dbReference type="ARBA" id="ARBA00007596"/>
    </source>
</evidence>
<dbReference type="HAMAP" id="MF_00294">
    <property type="entry name" value="Ribosomal_bL33"/>
    <property type="match status" value="1"/>
</dbReference>
<evidence type="ECO:0000256" key="3">
    <source>
        <dbReference type="ARBA" id="ARBA00023274"/>
    </source>
</evidence>
<name>D8U0G5_VOLCA</name>
<dbReference type="InterPro" id="IPR011332">
    <property type="entry name" value="Ribosomal_zn-bd"/>
</dbReference>
<evidence type="ECO:0000313" key="5">
    <source>
        <dbReference type="Proteomes" id="UP000001058"/>
    </source>
</evidence>
<dbReference type="InterPro" id="IPR001705">
    <property type="entry name" value="Ribosomal_bL33"/>
</dbReference>
<dbReference type="eggNOG" id="KOG3505">
    <property type="taxonomic scope" value="Eukaryota"/>
</dbReference>
<keyword evidence="2 4" id="KW-0689">Ribosomal protein</keyword>
<proteinExistence type="inferred from homology"/>
<evidence type="ECO:0000256" key="2">
    <source>
        <dbReference type="ARBA" id="ARBA00022980"/>
    </source>
</evidence>
<dbReference type="AlphaFoldDB" id="D8U0G5"/>
<dbReference type="Pfam" id="PF00471">
    <property type="entry name" value="Ribosomal_L33"/>
    <property type="match status" value="1"/>
</dbReference>
<dbReference type="InterPro" id="IPR038584">
    <property type="entry name" value="Ribosomal_bL33_sf"/>
</dbReference>
<evidence type="ECO:0000313" key="4">
    <source>
        <dbReference type="EMBL" id="EFJ46630.1"/>
    </source>
</evidence>
<dbReference type="PANTHER" id="PTHR15238:SF1">
    <property type="entry name" value="LARGE RIBOSOMAL SUBUNIT PROTEIN BL33M"/>
    <property type="match status" value="1"/>
</dbReference>
<keyword evidence="5" id="KW-1185">Reference proteome</keyword>
<dbReference type="SUPFAM" id="SSF57829">
    <property type="entry name" value="Zn-binding ribosomal proteins"/>
    <property type="match status" value="1"/>
</dbReference>